<dbReference type="CDD" id="cd02850">
    <property type="entry name" value="E_set_Cellulase_N"/>
    <property type="match status" value="1"/>
</dbReference>
<reference evidence="5 6" key="1">
    <citation type="submission" date="2020-08" db="EMBL/GenBank/DDBJ databases">
        <title>Genomic Encyclopedia of Type Strains, Phase IV (KMG-IV): sequencing the most valuable type-strain genomes for metagenomic binning, comparative biology and taxonomic classification.</title>
        <authorList>
            <person name="Goeker M."/>
        </authorList>
    </citation>
    <scope>NUCLEOTIDE SEQUENCE [LARGE SCALE GENOMIC DNA]</scope>
    <source>
        <strain evidence="5 6">DSM 23562</strain>
    </source>
</reference>
<dbReference type="InterPro" id="IPR013783">
    <property type="entry name" value="Ig-like_fold"/>
</dbReference>
<dbReference type="InterPro" id="IPR004197">
    <property type="entry name" value="Cellulase_Ig-like"/>
</dbReference>
<keyword evidence="6" id="KW-1185">Reference proteome</keyword>
<organism evidence="5 6">
    <name type="scientific">Armatimonas rosea</name>
    <dbReference type="NCBI Taxonomy" id="685828"/>
    <lineage>
        <taxon>Bacteria</taxon>
        <taxon>Bacillati</taxon>
        <taxon>Armatimonadota</taxon>
        <taxon>Armatimonadia</taxon>
        <taxon>Armatimonadales</taxon>
        <taxon>Armatimonadaceae</taxon>
        <taxon>Armatimonas</taxon>
    </lineage>
</organism>
<dbReference type="GO" id="GO:0008810">
    <property type="term" value="F:cellulase activity"/>
    <property type="evidence" value="ECO:0007669"/>
    <property type="project" value="UniProtKB-EC"/>
</dbReference>
<evidence type="ECO:0000256" key="1">
    <source>
        <dbReference type="ARBA" id="ARBA00023277"/>
    </source>
</evidence>
<dbReference type="Gene3D" id="2.60.40.10">
    <property type="entry name" value="Immunoglobulins"/>
    <property type="match status" value="1"/>
</dbReference>
<dbReference type="Pfam" id="PF00759">
    <property type="entry name" value="Glyco_hydro_9"/>
    <property type="match status" value="1"/>
</dbReference>
<dbReference type="Pfam" id="PF02927">
    <property type="entry name" value="CelD_N"/>
    <property type="match status" value="1"/>
</dbReference>
<dbReference type="GO" id="GO:0000272">
    <property type="term" value="P:polysaccharide catabolic process"/>
    <property type="evidence" value="ECO:0007669"/>
    <property type="project" value="UniProtKB-KW"/>
</dbReference>
<dbReference type="EC" id="3.2.1.4" evidence="5"/>
<dbReference type="EMBL" id="JACHGW010000001">
    <property type="protein sequence ID" value="MBB6049580.1"/>
    <property type="molecule type" value="Genomic_DNA"/>
</dbReference>
<evidence type="ECO:0000259" key="4">
    <source>
        <dbReference type="Pfam" id="PF02927"/>
    </source>
</evidence>
<dbReference type="InterPro" id="IPR001701">
    <property type="entry name" value="Glyco_hydro_9"/>
</dbReference>
<keyword evidence="1" id="KW-0119">Carbohydrate metabolism</keyword>
<gene>
    <name evidence="5" type="ORF">HNQ39_001342</name>
</gene>
<feature type="domain" description="Cellulase Ig-like" evidence="4">
    <location>
        <begin position="113"/>
        <end position="209"/>
    </location>
</feature>
<dbReference type="Gene3D" id="1.50.10.10">
    <property type="match status" value="1"/>
</dbReference>
<feature type="domain" description="Glycoside hydrolase family 9" evidence="3">
    <location>
        <begin position="225"/>
        <end position="688"/>
    </location>
</feature>
<keyword evidence="5" id="KW-0326">Glycosidase</keyword>
<dbReference type="Proteomes" id="UP000520814">
    <property type="component" value="Unassembled WGS sequence"/>
</dbReference>
<dbReference type="SUPFAM" id="SSF48208">
    <property type="entry name" value="Six-hairpin glycosidases"/>
    <property type="match status" value="1"/>
</dbReference>
<evidence type="ECO:0000313" key="6">
    <source>
        <dbReference type="Proteomes" id="UP000520814"/>
    </source>
</evidence>
<dbReference type="AlphaFoldDB" id="A0A7W9SMX5"/>
<name>A0A7W9SMX5_ARMRO</name>
<dbReference type="InterPro" id="IPR008928">
    <property type="entry name" value="6-hairpin_glycosidase_sf"/>
</dbReference>
<sequence length="707" mass="78135">MFRLVDLSTATPDILVVILESGLHNAPGAVSLPDQNPAAWSLDGSQPSVVSCYAMPWDEEKAIFGRPNLYPVTMRYWVFLRLPQTFQEGRTYFLSTPYGTRTWTFRSWETRCESIKVNQVGYNQRCTSRYANFGVYLGDGGSLLLPSLPPYEVVHEPTGTVVYQGMGSYVGNDTTVSGTAVSSGEQVYRLRLDAVPPGGPYFISVPGCGRSYSFGIGDEYSRQLARTITRGLYHQRCGIALEAPYTQYTRPCCHAEVVDTRTIWSRSGFISASPLTPRKPISGGYHDAGDFDRRPFHTIISVLMLSYFDSFPGNFVDNQYNIPESGDGMPDFLSEALWGVRLWENLQVTEVADPDCGGVCVGTETFANVNYGIDSAANDRRLYGTWEVQVEHTATCAGIFAQAARLVQRYDPTRAQALLARAELAWGFLLQRANVGAPKTCFLYAALQLYLATGELSYHSLFQSAANAIVLSVGVWPEQYQPGNSNAFCQTAHFVSYLLAHGRSVDSAFAYALRAKILQFADRGGYMGPPPENLPYPQGVTKSLGWGSGTAQGRYADLYAFAWLFTTDPVKKQRYFNAVSQYADYALGLNPLGISYYTGLGSSQLNSPLQCDSYFTKEGLSDGLNASHQGQPKGNVPGILVYGPTMNRSAVGYQKAVSDKLYPTWDNLPGQRRYAQGWSLINSNEFTTWETMVWNVVMHGFLYNAGQ</sequence>
<keyword evidence="2" id="KW-0624">Polysaccharide degradation</keyword>
<protein>
    <submittedName>
        <fullName evidence="5">Endoglucanase</fullName>
        <ecNumber evidence="5">3.2.1.4</ecNumber>
    </submittedName>
</protein>
<accession>A0A7W9SMX5</accession>
<keyword evidence="5" id="KW-0378">Hydrolase</keyword>
<evidence type="ECO:0000256" key="2">
    <source>
        <dbReference type="ARBA" id="ARBA00023326"/>
    </source>
</evidence>
<evidence type="ECO:0000259" key="3">
    <source>
        <dbReference type="Pfam" id="PF00759"/>
    </source>
</evidence>
<proteinExistence type="predicted"/>
<dbReference type="RefSeq" id="WP_184193178.1">
    <property type="nucleotide sequence ID" value="NZ_JACHGW010000001.1"/>
</dbReference>
<comment type="caution">
    <text evidence="5">The sequence shown here is derived from an EMBL/GenBank/DDBJ whole genome shotgun (WGS) entry which is preliminary data.</text>
</comment>
<dbReference type="InterPro" id="IPR012341">
    <property type="entry name" value="6hp_glycosidase-like_sf"/>
</dbReference>
<evidence type="ECO:0000313" key="5">
    <source>
        <dbReference type="EMBL" id="MBB6049580.1"/>
    </source>
</evidence>